<name>A0A9P5ZRQ5_PLEER</name>
<accession>A0A9P5ZRQ5</accession>
<sequence length="144" mass="16005">MTPGVAVELRTYARHLVNVNAFACTLEYPAVSPLVTILPGLERLDVHITGHRDIAFLMVDRDVNRGEFKKVKMLRAKLHADDFVPWAVVCFLGLQSLKVPYVPRAAPKSSDRSHTVFTTPALQPGDLFYRFKNSVDMPSLVGGV</sequence>
<protein>
    <submittedName>
        <fullName evidence="1">Uncharacterized protein</fullName>
    </submittedName>
</protein>
<reference evidence="1" key="1">
    <citation type="submission" date="2020-11" db="EMBL/GenBank/DDBJ databases">
        <authorList>
            <consortium name="DOE Joint Genome Institute"/>
            <person name="Ahrendt S."/>
            <person name="Riley R."/>
            <person name="Andreopoulos W."/>
            <person name="Labutti K."/>
            <person name="Pangilinan J."/>
            <person name="Ruiz-Duenas F.J."/>
            <person name="Barrasa J.M."/>
            <person name="Sanchez-Garcia M."/>
            <person name="Camarero S."/>
            <person name="Miyauchi S."/>
            <person name="Serrano A."/>
            <person name="Linde D."/>
            <person name="Babiker R."/>
            <person name="Drula E."/>
            <person name="Ayuso-Fernandez I."/>
            <person name="Pacheco R."/>
            <person name="Padilla G."/>
            <person name="Ferreira P."/>
            <person name="Barriuso J."/>
            <person name="Kellner H."/>
            <person name="Castanera R."/>
            <person name="Alfaro M."/>
            <person name="Ramirez L."/>
            <person name="Pisabarro A.G."/>
            <person name="Kuo A."/>
            <person name="Tritt A."/>
            <person name="Lipzen A."/>
            <person name="He G."/>
            <person name="Yan M."/>
            <person name="Ng V."/>
            <person name="Cullen D."/>
            <person name="Martin F."/>
            <person name="Rosso M.-N."/>
            <person name="Henrissat B."/>
            <person name="Hibbett D."/>
            <person name="Martinez A.T."/>
            <person name="Grigoriev I.V."/>
        </authorList>
    </citation>
    <scope>NUCLEOTIDE SEQUENCE</scope>
    <source>
        <strain evidence="1">ATCC 90797</strain>
    </source>
</reference>
<dbReference type="OrthoDB" id="10480069at2759"/>
<gene>
    <name evidence="1" type="ORF">BDN71DRAFT_1451521</name>
</gene>
<dbReference type="Proteomes" id="UP000807025">
    <property type="component" value="Unassembled WGS sequence"/>
</dbReference>
<proteinExistence type="predicted"/>
<evidence type="ECO:0000313" key="2">
    <source>
        <dbReference type="Proteomes" id="UP000807025"/>
    </source>
</evidence>
<evidence type="ECO:0000313" key="1">
    <source>
        <dbReference type="EMBL" id="KAF9492461.1"/>
    </source>
</evidence>
<dbReference type="EMBL" id="MU154601">
    <property type="protein sequence ID" value="KAF9492461.1"/>
    <property type="molecule type" value="Genomic_DNA"/>
</dbReference>
<keyword evidence="2" id="KW-1185">Reference proteome</keyword>
<comment type="caution">
    <text evidence="1">The sequence shown here is derived from an EMBL/GenBank/DDBJ whole genome shotgun (WGS) entry which is preliminary data.</text>
</comment>
<organism evidence="1 2">
    <name type="scientific">Pleurotus eryngii</name>
    <name type="common">Boletus of the steppes</name>
    <dbReference type="NCBI Taxonomy" id="5323"/>
    <lineage>
        <taxon>Eukaryota</taxon>
        <taxon>Fungi</taxon>
        <taxon>Dikarya</taxon>
        <taxon>Basidiomycota</taxon>
        <taxon>Agaricomycotina</taxon>
        <taxon>Agaricomycetes</taxon>
        <taxon>Agaricomycetidae</taxon>
        <taxon>Agaricales</taxon>
        <taxon>Pleurotineae</taxon>
        <taxon>Pleurotaceae</taxon>
        <taxon>Pleurotus</taxon>
    </lineage>
</organism>
<dbReference type="AlphaFoldDB" id="A0A9P5ZRQ5"/>